<keyword evidence="3" id="KW-1185">Reference proteome</keyword>
<dbReference type="InterPro" id="IPR048273">
    <property type="entry name" value="Luciferase"/>
</dbReference>
<sequence length="278" mass="30859">MADLFSVLRRHSVLTATSVIIAALSIPAYRDYQVFISYGPGGPPHNALGWFFSRFLATPFGQEMFSTAVYERRILAGENTSYLNFVGGQLPQRDGETPAVGPHVVPQRQIDQISGRDIQKVRFGNFPTLIEITTDRENKQDFVTAFYALASKNSHIIKIAPSNAEKHSDAMWLLDNIPRAREAFQTGGEVAHIHETGDHSLHVVLSPADAKKVIEAGWGQRHALSGWRPLGGRLEKIIDIPATYLLIYTPRTSEETEIVLEIVKATMRHMSIGAEVIS</sequence>
<dbReference type="PANTHER" id="PTHR38695:SF1">
    <property type="entry name" value="AMINO ACID PERMEASE_ SLC12A DOMAIN-CONTAINING PROTEIN"/>
    <property type="match status" value="1"/>
</dbReference>
<evidence type="ECO:0000259" key="1">
    <source>
        <dbReference type="Pfam" id="PF17648"/>
    </source>
</evidence>
<protein>
    <recommendedName>
        <fullName evidence="1">Luciferase domain-containing protein</fullName>
    </recommendedName>
</protein>
<accession>A0A0B8MY77</accession>
<organism evidence="2 3">
    <name type="scientific">Talaromyces pinophilus</name>
    <name type="common">Penicillium pinophilum</name>
    <dbReference type="NCBI Taxonomy" id="128442"/>
    <lineage>
        <taxon>Eukaryota</taxon>
        <taxon>Fungi</taxon>
        <taxon>Dikarya</taxon>
        <taxon>Ascomycota</taxon>
        <taxon>Pezizomycotina</taxon>
        <taxon>Eurotiomycetes</taxon>
        <taxon>Eurotiomycetidae</taxon>
        <taxon>Eurotiales</taxon>
        <taxon>Trichocomaceae</taxon>
        <taxon>Talaromyces</taxon>
        <taxon>Talaromyces sect. Talaromyces</taxon>
    </lineage>
</organism>
<reference evidence="3" key="1">
    <citation type="journal article" date="2015" name="Genome Announc.">
        <title>Draft genome sequence of Talaromyces cellulolyticus strain Y-94, a source of lignocellulosic biomass-degrading enzymes.</title>
        <authorList>
            <person name="Fujii T."/>
            <person name="Koike H."/>
            <person name="Sawayama S."/>
            <person name="Yano S."/>
            <person name="Inoue H."/>
        </authorList>
    </citation>
    <scope>NUCLEOTIDE SEQUENCE [LARGE SCALE GENOMIC DNA]</scope>
    <source>
        <strain evidence="3">Y-94</strain>
    </source>
</reference>
<dbReference type="AlphaFoldDB" id="A0A0B8MY77"/>
<dbReference type="PANTHER" id="PTHR38695">
    <property type="entry name" value="AMINO ACID PERMEASE_ SLC12A DOMAIN-CONTAINING PROTEIN"/>
    <property type="match status" value="1"/>
</dbReference>
<evidence type="ECO:0000313" key="2">
    <source>
        <dbReference type="EMBL" id="GAM42005.1"/>
    </source>
</evidence>
<feature type="domain" description="Luciferase" evidence="1">
    <location>
        <begin position="187"/>
        <end position="265"/>
    </location>
</feature>
<evidence type="ECO:0000313" key="3">
    <source>
        <dbReference type="Proteomes" id="UP000053095"/>
    </source>
</evidence>
<proteinExistence type="predicted"/>
<gene>
    <name evidence="2" type="ORF">TCE0_043r15594</name>
</gene>
<dbReference type="Pfam" id="PF17648">
    <property type="entry name" value="Luciferase"/>
    <property type="match status" value="1"/>
</dbReference>
<name>A0A0B8MY77_TALPI</name>
<dbReference type="EMBL" id="DF933839">
    <property type="protein sequence ID" value="GAM42005.1"/>
    <property type="molecule type" value="Genomic_DNA"/>
</dbReference>
<dbReference type="InterPro" id="IPR040841">
    <property type="entry name" value="Luciferase_dom"/>
</dbReference>
<dbReference type="Proteomes" id="UP000053095">
    <property type="component" value="Unassembled WGS sequence"/>
</dbReference>